<feature type="coiled-coil region" evidence="1">
    <location>
        <begin position="7"/>
        <end position="75"/>
    </location>
</feature>
<accession>A0A2R8FD86</accession>
<protein>
    <submittedName>
        <fullName evidence="2">Uncharacterized protein</fullName>
    </submittedName>
</protein>
<keyword evidence="1" id="KW-0175">Coiled coil</keyword>
<name>A0A2R8FD86_9VIRU</name>
<keyword evidence="3" id="KW-1185">Reference proteome</keyword>
<sequence length="79" mass="9483">MNEGYTLEELQESMQILLEDRETFIRSLNELVANYNYIKRHPCRCDCRRDWEEKIAETERTIAEIDEDIANVRAEMQSL</sequence>
<evidence type="ECO:0000256" key="1">
    <source>
        <dbReference type="SAM" id="Coils"/>
    </source>
</evidence>
<evidence type="ECO:0000313" key="2">
    <source>
        <dbReference type="EMBL" id="SPN78985.1"/>
    </source>
</evidence>
<evidence type="ECO:0000313" key="3">
    <source>
        <dbReference type="Proteomes" id="UP000273054"/>
    </source>
</evidence>
<reference evidence="2" key="1">
    <citation type="submission" date="2018-03" db="EMBL/GenBank/DDBJ databases">
        <authorList>
            <consortium name="Urmite Genomes"/>
        </authorList>
    </citation>
    <scope>NUCLEOTIDE SEQUENCE [LARGE SCALE GENOMIC DNA]</scope>
    <source>
        <strain evidence="2">IHUMI-27.7</strain>
    </source>
</reference>
<dbReference type="Proteomes" id="UP000273054">
    <property type="component" value="Segment"/>
</dbReference>
<proteinExistence type="predicted"/>
<organism evidence="2">
    <name type="scientific">Brazilian cedratvirus IHUMI</name>
    <dbReference type="NCBI Taxonomy" id="2126980"/>
    <lineage>
        <taxon>Viruses</taxon>
        <taxon>Pithoviruses</taxon>
        <taxon>Orthocedratvirinae</taxon>
        <taxon>Alphacedratvirus</taxon>
        <taxon>Alphacedratvirus brasiliense</taxon>
    </lineage>
</organism>
<dbReference type="EMBL" id="LT994651">
    <property type="protein sequence ID" value="SPN78985.1"/>
    <property type="molecule type" value="Genomic_DNA"/>
</dbReference>
<gene>
    <name evidence="2" type="ORF">BRZCDTV_97</name>
</gene>